<dbReference type="RefSeq" id="WP_007697866.1">
    <property type="nucleotide sequence ID" value="NZ_AOIQ01000006.1"/>
</dbReference>
<organism evidence="3 4">
    <name type="scientific">Halovivax asiaticus JCM 14624</name>
    <dbReference type="NCBI Taxonomy" id="1227490"/>
    <lineage>
        <taxon>Archaea</taxon>
        <taxon>Methanobacteriati</taxon>
        <taxon>Methanobacteriota</taxon>
        <taxon>Stenosarchaea group</taxon>
        <taxon>Halobacteria</taxon>
        <taxon>Halobacteriales</taxon>
        <taxon>Natrialbaceae</taxon>
        <taxon>Halovivax</taxon>
    </lineage>
</organism>
<evidence type="ECO:0000259" key="2">
    <source>
        <dbReference type="Pfam" id="PF01370"/>
    </source>
</evidence>
<dbReference type="Gene3D" id="3.40.50.720">
    <property type="entry name" value="NAD(P)-binding Rossmann-like Domain"/>
    <property type="match status" value="1"/>
</dbReference>
<evidence type="ECO:0000313" key="3">
    <source>
        <dbReference type="EMBL" id="ELZ13883.1"/>
    </source>
</evidence>
<dbReference type="OrthoDB" id="4907at2157"/>
<protein>
    <submittedName>
        <fullName evidence="3">UDP-glucose 4-epimerase</fullName>
    </submittedName>
</protein>
<dbReference type="EMBL" id="AOIQ01000006">
    <property type="protein sequence ID" value="ELZ13883.1"/>
    <property type="molecule type" value="Genomic_DNA"/>
</dbReference>
<evidence type="ECO:0000256" key="1">
    <source>
        <dbReference type="ARBA" id="ARBA00007637"/>
    </source>
</evidence>
<gene>
    <name evidence="3" type="ORF">C479_03521</name>
</gene>
<proteinExistence type="inferred from homology"/>
<accession>M0BU03</accession>
<name>M0BU03_9EURY</name>
<dbReference type="STRING" id="1227490.C479_03521"/>
<dbReference type="SUPFAM" id="SSF51735">
    <property type="entry name" value="NAD(P)-binding Rossmann-fold domains"/>
    <property type="match status" value="1"/>
</dbReference>
<evidence type="ECO:0000313" key="4">
    <source>
        <dbReference type="Proteomes" id="UP000011560"/>
    </source>
</evidence>
<dbReference type="AlphaFoldDB" id="M0BU03"/>
<dbReference type="PANTHER" id="PTHR43000">
    <property type="entry name" value="DTDP-D-GLUCOSE 4,6-DEHYDRATASE-RELATED"/>
    <property type="match status" value="1"/>
</dbReference>
<feature type="domain" description="NAD-dependent epimerase/dehydratase" evidence="2">
    <location>
        <begin position="17"/>
        <end position="240"/>
    </location>
</feature>
<dbReference type="InterPro" id="IPR001509">
    <property type="entry name" value="Epimerase_deHydtase"/>
</dbReference>
<comment type="caution">
    <text evidence="3">The sequence shown here is derived from an EMBL/GenBank/DDBJ whole genome shotgun (WGS) entry which is preliminary data.</text>
</comment>
<dbReference type="Pfam" id="PF01370">
    <property type="entry name" value="Epimerase"/>
    <property type="match status" value="1"/>
</dbReference>
<dbReference type="PATRIC" id="fig|1227490.4.peg.720"/>
<comment type="similarity">
    <text evidence="1">Belongs to the NAD(P)-dependent epimerase/dehydratase family.</text>
</comment>
<reference evidence="3 4" key="1">
    <citation type="journal article" date="2014" name="PLoS Genet.">
        <title>Phylogenetically driven sequencing of extremely halophilic archaea reveals strategies for static and dynamic osmo-response.</title>
        <authorList>
            <person name="Becker E.A."/>
            <person name="Seitzer P.M."/>
            <person name="Tritt A."/>
            <person name="Larsen D."/>
            <person name="Krusor M."/>
            <person name="Yao A.I."/>
            <person name="Wu D."/>
            <person name="Madern D."/>
            <person name="Eisen J.A."/>
            <person name="Darling A.E."/>
            <person name="Facciotti M.T."/>
        </authorList>
    </citation>
    <scope>NUCLEOTIDE SEQUENCE [LARGE SCALE GENOMIC DNA]</scope>
    <source>
        <strain evidence="3 4">JCM 14624</strain>
    </source>
</reference>
<keyword evidence="4" id="KW-1185">Reference proteome</keyword>
<sequence>MTQRRTSGHEIGNAPTIAVTGAAGYIGSRVLKILQTERPNWDLVAIDNQYRGQVSRVGDVEVDHVDVRNRSRLESALDGADVVIHLAAVSGVDDCEENADLAYEVNVTGTNNVAWFCRKTGAAMAFPFSMAVLGDPETFPITAALPRDPLNWYGRTKYINERAVESFADGAFPAHQFIKSNLYGDHIVDEAVVSKPTVINFFVNRATEGNPLTVYEPGTQSRNFIHVKDVARVYLHSVERLLEQLAAGETGSTTYEVGSDEDPSVMSVAETVAQLADEELGIRPDIELIENPRAAETTVEDFAVDTSRISSELGWEPTHSVEESIEDLLRRRE</sequence>
<dbReference type="InterPro" id="IPR036291">
    <property type="entry name" value="NAD(P)-bd_dom_sf"/>
</dbReference>
<dbReference type="Proteomes" id="UP000011560">
    <property type="component" value="Unassembled WGS sequence"/>
</dbReference>